<dbReference type="AlphaFoldDB" id="A0A1I7WL94"/>
<reference evidence="2" key="1">
    <citation type="submission" date="2016-11" db="UniProtKB">
        <authorList>
            <consortium name="WormBaseParasite"/>
        </authorList>
    </citation>
    <scope>IDENTIFICATION</scope>
</reference>
<keyword evidence="1" id="KW-1185">Reference proteome</keyword>
<evidence type="ECO:0000313" key="1">
    <source>
        <dbReference type="Proteomes" id="UP000095283"/>
    </source>
</evidence>
<accession>A0A1I7WL94</accession>
<protein>
    <submittedName>
        <fullName evidence="2">Transposase</fullName>
    </submittedName>
</protein>
<dbReference type="WBParaSite" id="Hba_05913">
    <property type="protein sequence ID" value="Hba_05913"/>
    <property type="gene ID" value="Hba_05913"/>
</dbReference>
<organism evidence="1 2">
    <name type="scientific">Heterorhabditis bacteriophora</name>
    <name type="common">Entomopathogenic nematode worm</name>
    <dbReference type="NCBI Taxonomy" id="37862"/>
    <lineage>
        <taxon>Eukaryota</taxon>
        <taxon>Metazoa</taxon>
        <taxon>Ecdysozoa</taxon>
        <taxon>Nematoda</taxon>
        <taxon>Chromadorea</taxon>
        <taxon>Rhabditida</taxon>
        <taxon>Rhabditina</taxon>
        <taxon>Rhabditomorpha</taxon>
        <taxon>Strongyloidea</taxon>
        <taxon>Heterorhabditidae</taxon>
        <taxon>Heterorhabditis</taxon>
    </lineage>
</organism>
<dbReference type="Proteomes" id="UP000095283">
    <property type="component" value="Unplaced"/>
</dbReference>
<evidence type="ECO:0000313" key="2">
    <source>
        <dbReference type="WBParaSite" id="Hba_05913"/>
    </source>
</evidence>
<sequence length="61" mass="7384">MRKINNEKASDFSVVKWKPLPVYFLSQHEWQTVHEYRGTCTNYPIQHEVRYNDHGLLRIPL</sequence>
<proteinExistence type="predicted"/>
<name>A0A1I7WL94_HETBA</name>